<dbReference type="Proteomes" id="UP000224567">
    <property type="component" value="Unassembled WGS sequence"/>
</dbReference>
<dbReference type="SUPFAM" id="SSF53756">
    <property type="entry name" value="UDP-Glycosyltransferase/glycogen phosphorylase"/>
    <property type="match status" value="1"/>
</dbReference>
<name>A0A2G2W8P7_CAPBA</name>
<protein>
    <recommendedName>
        <fullName evidence="1">Erythromycin biosynthesis protein CIII-like C-terminal domain-containing protein</fullName>
    </recommendedName>
</protein>
<reference evidence="2 3" key="1">
    <citation type="journal article" date="2017" name="Genome Biol.">
        <title>New reference genome sequences of hot pepper reveal the massive evolution of plant disease-resistance genes by retroduplication.</title>
        <authorList>
            <person name="Kim S."/>
            <person name="Park J."/>
            <person name="Yeom S.I."/>
            <person name="Kim Y.M."/>
            <person name="Seo E."/>
            <person name="Kim K.T."/>
            <person name="Kim M.S."/>
            <person name="Lee J.M."/>
            <person name="Cheong K."/>
            <person name="Shin H.S."/>
            <person name="Kim S.B."/>
            <person name="Han K."/>
            <person name="Lee J."/>
            <person name="Park M."/>
            <person name="Lee H.A."/>
            <person name="Lee H.Y."/>
            <person name="Lee Y."/>
            <person name="Oh S."/>
            <person name="Lee J.H."/>
            <person name="Choi E."/>
            <person name="Choi E."/>
            <person name="Lee S.E."/>
            <person name="Jeon J."/>
            <person name="Kim H."/>
            <person name="Choi G."/>
            <person name="Song H."/>
            <person name="Lee J."/>
            <person name="Lee S.C."/>
            <person name="Kwon J.K."/>
            <person name="Lee H.Y."/>
            <person name="Koo N."/>
            <person name="Hong Y."/>
            <person name="Kim R.W."/>
            <person name="Kang W.H."/>
            <person name="Huh J.H."/>
            <person name="Kang B.C."/>
            <person name="Yang T.J."/>
            <person name="Lee Y.H."/>
            <person name="Bennetzen J.L."/>
            <person name="Choi D."/>
        </authorList>
    </citation>
    <scope>NUCLEOTIDE SEQUENCE [LARGE SCALE GENOMIC DNA]</scope>
    <source>
        <strain evidence="3">cv. PBC81</strain>
    </source>
</reference>
<dbReference type="PANTHER" id="PTHR48050:SF11">
    <property type="entry name" value="GLYCOSYLTRANSFERASE"/>
    <property type="match status" value="1"/>
</dbReference>
<organism evidence="2 3">
    <name type="scientific">Capsicum baccatum</name>
    <name type="common">Peruvian pepper</name>
    <dbReference type="NCBI Taxonomy" id="33114"/>
    <lineage>
        <taxon>Eukaryota</taxon>
        <taxon>Viridiplantae</taxon>
        <taxon>Streptophyta</taxon>
        <taxon>Embryophyta</taxon>
        <taxon>Tracheophyta</taxon>
        <taxon>Spermatophyta</taxon>
        <taxon>Magnoliopsida</taxon>
        <taxon>eudicotyledons</taxon>
        <taxon>Gunneridae</taxon>
        <taxon>Pentapetalae</taxon>
        <taxon>asterids</taxon>
        <taxon>lamiids</taxon>
        <taxon>Solanales</taxon>
        <taxon>Solanaceae</taxon>
        <taxon>Solanoideae</taxon>
        <taxon>Capsiceae</taxon>
        <taxon>Capsicum</taxon>
    </lineage>
</organism>
<dbReference type="InterPro" id="IPR010610">
    <property type="entry name" value="EryCIII-like_C"/>
</dbReference>
<comment type="caution">
    <text evidence="2">The sequence shown here is derived from an EMBL/GenBank/DDBJ whole genome shotgun (WGS) entry which is preliminary data.</text>
</comment>
<dbReference type="OrthoDB" id="5835829at2759"/>
<dbReference type="GO" id="GO:0016757">
    <property type="term" value="F:glycosyltransferase activity"/>
    <property type="evidence" value="ECO:0007669"/>
    <property type="project" value="UniProtKB-ARBA"/>
</dbReference>
<evidence type="ECO:0000313" key="3">
    <source>
        <dbReference type="Proteomes" id="UP000224567"/>
    </source>
</evidence>
<sequence length="513" mass="57675">MVEFEKKMRSKAAAVFMAFGTKGDVYPLAAIAAAFACDQEQYQVFFVTHSAHENLRVHLRVNKVTYIPVSSPPVVSPLEHYGKMELSFSAHKREIIQKHRYECTSIIEDIFGDDSVEGDAIAINFFALEGWSLAELFQVRCIVVAPYVVPYSAPSSFERQFRKEHPDLYNHLQEAPIDKVGWKDVIHWMWPLFTEEWGSWRSLDLNLSSLPFTDPVTGLPAFHERLPSPLLLYGFSKEVVECPGYWPSKVRVCGFWFPPPEWQFSCNNCAEISASVSSGSSNKQNKLCSIHLSLQFFIELPATNLPIFIGLSSVGSMGFLKNPHAFLRVLGTALDISDSRFILFSAGYEPLEAAIDSYTKEVSACSEQIERSNGGVSLFGGRLFCFSGSIPYNWLFPRCAAAIHHGGSGSTAAALQAGVPQVICPFMLDQFYWAERMYWLGVAPEPLRREHLLPDKDEDFYIKEAANMLVRILAYSQSSEVKTRALQISNKLSNEDGVSEAVRLIKEELRSCR</sequence>
<reference evidence="3" key="2">
    <citation type="journal article" date="2017" name="J. Anim. Genet.">
        <title>Multiple reference genome sequences of hot pepper reveal the massive evolution of plant disease resistance genes by retroduplication.</title>
        <authorList>
            <person name="Kim S."/>
            <person name="Park J."/>
            <person name="Yeom S.-I."/>
            <person name="Kim Y.-M."/>
            <person name="Seo E."/>
            <person name="Kim K.-T."/>
            <person name="Kim M.-S."/>
            <person name="Lee J.M."/>
            <person name="Cheong K."/>
            <person name="Shin H.-S."/>
            <person name="Kim S.-B."/>
            <person name="Han K."/>
            <person name="Lee J."/>
            <person name="Park M."/>
            <person name="Lee H.-A."/>
            <person name="Lee H.-Y."/>
            <person name="Lee Y."/>
            <person name="Oh S."/>
            <person name="Lee J.H."/>
            <person name="Choi E."/>
            <person name="Choi E."/>
            <person name="Lee S.E."/>
            <person name="Jeon J."/>
            <person name="Kim H."/>
            <person name="Choi G."/>
            <person name="Song H."/>
            <person name="Lee J."/>
            <person name="Lee S.-C."/>
            <person name="Kwon J.-K."/>
            <person name="Lee H.-Y."/>
            <person name="Koo N."/>
            <person name="Hong Y."/>
            <person name="Kim R.W."/>
            <person name="Kang W.-H."/>
            <person name="Huh J.H."/>
            <person name="Kang B.-C."/>
            <person name="Yang T.-J."/>
            <person name="Lee Y.-H."/>
            <person name="Bennetzen J.L."/>
            <person name="Choi D."/>
        </authorList>
    </citation>
    <scope>NUCLEOTIDE SEQUENCE [LARGE SCALE GENOMIC DNA]</scope>
    <source>
        <strain evidence="3">cv. PBC81</strain>
    </source>
</reference>
<dbReference type="PANTHER" id="PTHR48050">
    <property type="entry name" value="STEROL 3-BETA-GLUCOSYLTRANSFERASE"/>
    <property type="match status" value="1"/>
</dbReference>
<dbReference type="EMBL" id="MLFT02000008">
    <property type="protein sequence ID" value="PHT41613.1"/>
    <property type="molecule type" value="Genomic_DNA"/>
</dbReference>
<dbReference type="Gene3D" id="3.40.50.2000">
    <property type="entry name" value="Glycogen Phosphorylase B"/>
    <property type="match status" value="2"/>
</dbReference>
<dbReference type="InterPro" id="IPR050426">
    <property type="entry name" value="Glycosyltransferase_28"/>
</dbReference>
<keyword evidence="3" id="KW-1185">Reference proteome</keyword>
<evidence type="ECO:0000259" key="1">
    <source>
        <dbReference type="Pfam" id="PF06722"/>
    </source>
</evidence>
<dbReference type="Pfam" id="PF06722">
    <property type="entry name" value="EryCIII-like_C"/>
    <property type="match status" value="1"/>
</dbReference>
<dbReference type="AlphaFoldDB" id="A0A2G2W8P7"/>
<accession>A0A2G2W8P7</accession>
<evidence type="ECO:0000313" key="2">
    <source>
        <dbReference type="EMBL" id="PHT41613.1"/>
    </source>
</evidence>
<gene>
    <name evidence="2" type="ORF">CQW23_20467</name>
</gene>
<proteinExistence type="predicted"/>
<feature type="domain" description="Erythromycin biosynthesis protein CIII-like C-terminal" evidence="1">
    <location>
        <begin position="389"/>
        <end position="442"/>
    </location>
</feature>